<comment type="similarity">
    <text evidence="1 4">Belongs to the pseudouridine synthase RsuA family.</text>
</comment>
<dbReference type="Gene3D" id="3.30.70.580">
    <property type="entry name" value="Pseudouridine synthase I, catalytic domain, N-terminal subdomain"/>
    <property type="match status" value="1"/>
</dbReference>
<comment type="caution">
    <text evidence="6">The sequence shown here is derived from an EMBL/GenBank/DDBJ whole genome shotgun (WGS) entry which is preliminary data.</text>
</comment>
<dbReference type="SUPFAM" id="SSF55120">
    <property type="entry name" value="Pseudouridine synthase"/>
    <property type="match status" value="1"/>
</dbReference>
<dbReference type="SMART" id="SM00363">
    <property type="entry name" value="S4"/>
    <property type="match status" value="1"/>
</dbReference>
<dbReference type="InterPro" id="IPR042092">
    <property type="entry name" value="PsdUridine_s_RsuA/RluB/E/F_cat"/>
</dbReference>
<dbReference type="CDD" id="cd02554">
    <property type="entry name" value="PseudoU_synth_RluF"/>
    <property type="match status" value="1"/>
</dbReference>
<evidence type="ECO:0000259" key="5">
    <source>
        <dbReference type="SMART" id="SM00363"/>
    </source>
</evidence>
<dbReference type="Gene3D" id="3.30.70.1560">
    <property type="entry name" value="Alpha-L RNA-binding motif"/>
    <property type="match status" value="1"/>
</dbReference>
<evidence type="ECO:0000313" key="7">
    <source>
        <dbReference type="Proteomes" id="UP000809829"/>
    </source>
</evidence>
<dbReference type="PROSITE" id="PS01149">
    <property type="entry name" value="PSI_RSU"/>
    <property type="match status" value="1"/>
</dbReference>
<evidence type="ECO:0000313" key="6">
    <source>
        <dbReference type="EMBL" id="MBM7702081.1"/>
    </source>
</evidence>
<dbReference type="SUPFAM" id="SSF55174">
    <property type="entry name" value="Alpha-L RNA-binding motif"/>
    <property type="match status" value="1"/>
</dbReference>
<sequence>MIRIQRFIRETGYCSRREAERLIAAERVRINEETANKNSFVTQGDVVLIDRKEIKQNEDPAIYIALNKPVGITCTAAEHIKGNIIEFVNHPYRVFPVGRLDKASEGLILLTNDGDIVNKILRAEHHHEKEYVVTVDKPFSDAFLEGMSKGVQLPNVKTNPCRVFRVNDVTFRIILTQGLNRQIRRMCRAFGYTVTKLERIRIMNVKLGGLEKGKWRDLTAEELKTLHMQVENS</sequence>
<organism evidence="6 7">
    <name type="scientific">Priestia iocasae</name>
    <dbReference type="NCBI Taxonomy" id="2291674"/>
    <lineage>
        <taxon>Bacteria</taxon>
        <taxon>Bacillati</taxon>
        <taxon>Bacillota</taxon>
        <taxon>Bacilli</taxon>
        <taxon>Bacillales</taxon>
        <taxon>Bacillaceae</taxon>
        <taxon>Priestia</taxon>
    </lineage>
</organism>
<proteinExistence type="inferred from homology"/>
<dbReference type="InterPro" id="IPR002942">
    <property type="entry name" value="S4_RNA-bd"/>
</dbReference>
<dbReference type="InterPro" id="IPR000748">
    <property type="entry name" value="PsdUridine_synth_RsuA/RluB/E/F"/>
</dbReference>
<protein>
    <recommendedName>
        <fullName evidence="4">Pseudouridine synthase</fullName>
        <ecNumber evidence="4">5.4.99.-</ecNumber>
    </recommendedName>
</protein>
<feature type="domain" description="RNA-binding S4" evidence="5">
    <location>
        <begin position="2"/>
        <end position="59"/>
    </location>
</feature>
<evidence type="ECO:0000256" key="3">
    <source>
        <dbReference type="PROSITE-ProRule" id="PRU00182"/>
    </source>
</evidence>
<dbReference type="EC" id="5.4.99.-" evidence="4"/>
<name>A0ABS2QRL2_9BACI</name>
<dbReference type="InterPro" id="IPR050343">
    <property type="entry name" value="RsuA_PseudoU_synthase"/>
</dbReference>
<keyword evidence="7" id="KW-1185">Reference proteome</keyword>
<keyword evidence="3" id="KW-0694">RNA-binding</keyword>
<gene>
    <name evidence="6" type="ORF">JOC83_000907</name>
</gene>
<dbReference type="InterPro" id="IPR036986">
    <property type="entry name" value="S4_RNA-bd_sf"/>
</dbReference>
<evidence type="ECO:0000256" key="1">
    <source>
        <dbReference type="ARBA" id="ARBA00008348"/>
    </source>
</evidence>
<evidence type="ECO:0000256" key="4">
    <source>
        <dbReference type="RuleBase" id="RU003887"/>
    </source>
</evidence>
<dbReference type="GO" id="GO:0160138">
    <property type="term" value="F:23S rRNA pseudouridine(2604) synthase activity"/>
    <property type="evidence" value="ECO:0007669"/>
    <property type="project" value="UniProtKB-EC"/>
</dbReference>
<dbReference type="PROSITE" id="PS50889">
    <property type="entry name" value="S4"/>
    <property type="match status" value="1"/>
</dbReference>
<evidence type="ECO:0000256" key="2">
    <source>
        <dbReference type="ARBA" id="ARBA00023235"/>
    </source>
</evidence>
<dbReference type="CDD" id="cd00165">
    <property type="entry name" value="S4"/>
    <property type="match status" value="1"/>
</dbReference>
<keyword evidence="2 4" id="KW-0413">Isomerase</keyword>
<dbReference type="InterPro" id="IPR018496">
    <property type="entry name" value="PsdUridine_synth_RsuA/RluB_CS"/>
</dbReference>
<dbReference type="InterPro" id="IPR006145">
    <property type="entry name" value="PsdUridine_synth_RsuA/RluA"/>
</dbReference>
<reference evidence="6 7" key="1">
    <citation type="submission" date="2021-01" db="EMBL/GenBank/DDBJ databases">
        <title>Genomic Encyclopedia of Type Strains, Phase IV (KMG-IV): sequencing the most valuable type-strain genomes for metagenomic binning, comparative biology and taxonomic classification.</title>
        <authorList>
            <person name="Goeker M."/>
        </authorList>
    </citation>
    <scope>NUCLEOTIDE SEQUENCE [LARGE SCALE GENOMIC DNA]</scope>
    <source>
        <strain evidence="6 7">DSM 104297</strain>
    </source>
</reference>
<dbReference type="InterPro" id="IPR020094">
    <property type="entry name" value="TruA/RsuA/RluB/E/F_N"/>
</dbReference>
<dbReference type="InterPro" id="IPR020103">
    <property type="entry name" value="PsdUridine_synth_cat_dom_sf"/>
</dbReference>
<dbReference type="Gene3D" id="3.10.290.10">
    <property type="entry name" value="RNA-binding S4 domain"/>
    <property type="match status" value="1"/>
</dbReference>
<dbReference type="Pfam" id="PF00849">
    <property type="entry name" value="PseudoU_synth_2"/>
    <property type="match status" value="1"/>
</dbReference>
<dbReference type="PANTHER" id="PTHR47683:SF2">
    <property type="entry name" value="RNA-BINDING S4 DOMAIN-CONTAINING PROTEIN"/>
    <property type="match status" value="1"/>
</dbReference>
<dbReference type="PANTHER" id="PTHR47683">
    <property type="entry name" value="PSEUDOURIDINE SYNTHASE FAMILY PROTEIN-RELATED"/>
    <property type="match status" value="1"/>
</dbReference>
<dbReference type="Proteomes" id="UP000809829">
    <property type="component" value="Unassembled WGS sequence"/>
</dbReference>
<dbReference type="Pfam" id="PF01479">
    <property type="entry name" value="S4"/>
    <property type="match status" value="1"/>
</dbReference>
<accession>A0ABS2QRL2</accession>
<dbReference type="EMBL" id="JAFBFC010000001">
    <property type="protein sequence ID" value="MBM7702081.1"/>
    <property type="molecule type" value="Genomic_DNA"/>
</dbReference>
<dbReference type="NCBIfam" id="TIGR00093">
    <property type="entry name" value="pseudouridine synthase"/>
    <property type="match status" value="1"/>
</dbReference>